<evidence type="ECO:0000256" key="2">
    <source>
        <dbReference type="ARBA" id="ARBA00023015"/>
    </source>
</evidence>
<dbReference type="EMBL" id="SLWY01000015">
    <property type="protein sequence ID" value="TCO80291.1"/>
    <property type="molecule type" value="Genomic_DNA"/>
</dbReference>
<dbReference type="SUPFAM" id="SSF88659">
    <property type="entry name" value="Sigma3 and sigma4 domains of RNA polymerase sigma factors"/>
    <property type="match status" value="1"/>
</dbReference>
<dbReference type="InterPro" id="IPR039425">
    <property type="entry name" value="RNA_pol_sigma-70-like"/>
</dbReference>
<gene>
    <name evidence="7" type="ORF">EV699_11569</name>
</gene>
<dbReference type="GO" id="GO:0016987">
    <property type="term" value="F:sigma factor activity"/>
    <property type="evidence" value="ECO:0007669"/>
    <property type="project" value="UniProtKB-KW"/>
</dbReference>
<dbReference type="PANTHER" id="PTHR43133:SF62">
    <property type="entry name" value="RNA POLYMERASE SIGMA FACTOR SIGZ"/>
    <property type="match status" value="1"/>
</dbReference>
<dbReference type="Gene3D" id="1.10.1740.10">
    <property type="match status" value="1"/>
</dbReference>
<comment type="similarity">
    <text evidence="1">Belongs to the sigma-70 factor family. ECF subfamily.</text>
</comment>
<keyword evidence="2" id="KW-0805">Transcription regulation</keyword>
<proteinExistence type="inferred from homology"/>
<dbReference type="AlphaFoldDB" id="A0A4R2KZY4"/>
<dbReference type="SUPFAM" id="SSF88946">
    <property type="entry name" value="Sigma2 domain of RNA polymerase sigma factors"/>
    <property type="match status" value="1"/>
</dbReference>
<feature type="domain" description="RNA polymerase sigma-70 region 2" evidence="5">
    <location>
        <begin position="25"/>
        <end position="92"/>
    </location>
</feature>
<feature type="domain" description="RNA polymerase sigma factor 70 region 4 type 2" evidence="6">
    <location>
        <begin position="122"/>
        <end position="174"/>
    </location>
</feature>
<keyword evidence="4" id="KW-0804">Transcription</keyword>
<dbReference type="NCBIfam" id="TIGR02937">
    <property type="entry name" value="sigma70-ECF"/>
    <property type="match status" value="1"/>
</dbReference>
<dbReference type="InterPro" id="IPR007627">
    <property type="entry name" value="RNA_pol_sigma70_r2"/>
</dbReference>
<dbReference type="InterPro" id="IPR013325">
    <property type="entry name" value="RNA_pol_sigma_r2"/>
</dbReference>
<organism evidence="7 8">
    <name type="scientific">Plasticicumulans lactativorans</name>
    <dbReference type="NCBI Taxonomy" id="1133106"/>
    <lineage>
        <taxon>Bacteria</taxon>
        <taxon>Pseudomonadati</taxon>
        <taxon>Pseudomonadota</taxon>
        <taxon>Gammaproteobacteria</taxon>
        <taxon>Candidatus Competibacteraceae</taxon>
        <taxon>Plasticicumulans</taxon>
    </lineage>
</organism>
<evidence type="ECO:0000256" key="1">
    <source>
        <dbReference type="ARBA" id="ARBA00010641"/>
    </source>
</evidence>
<dbReference type="GO" id="GO:0003677">
    <property type="term" value="F:DNA binding"/>
    <property type="evidence" value="ECO:0007669"/>
    <property type="project" value="InterPro"/>
</dbReference>
<dbReference type="Pfam" id="PF08281">
    <property type="entry name" value="Sigma70_r4_2"/>
    <property type="match status" value="1"/>
</dbReference>
<dbReference type="RefSeq" id="WP_132543877.1">
    <property type="nucleotide sequence ID" value="NZ_SLWY01000015.1"/>
</dbReference>
<dbReference type="OrthoDB" id="9784272at2"/>
<dbReference type="GO" id="GO:0006352">
    <property type="term" value="P:DNA-templated transcription initiation"/>
    <property type="evidence" value="ECO:0007669"/>
    <property type="project" value="InterPro"/>
</dbReference>
<comment type="caution">
    <text evidence="7">The sequence shown here is derived from an EMBL/GenBank/DDBJ whole genome shotgun (WGS) entry which is preliminary data.</text>
</comment>
<evidence type="ECO:0000313" key="8">
    <source>
        <dbReference type="Proteomes" id="UP000295765"/>
    </source>
</evidence>
<dbReference type="Pfam" id="PF04542">
    <property type="entry name" value="Sigma70_r2"/>
    <property type="match status" value="1"/>
</dbReference>
<dbReference type="InterPro" id="IPR013249">
    <property type="entry name" value="RNA_pol_sigma70_r4_t2"/>
</dbReference>
<evidence type="ECO:0000259" key="5">
    <source>
        <dbReference type="Pfam" id="PF04542"/>
    </source>
</evidence>
<protein>
    <submittedName>
        <fullName evidence="7">RNA polymerase sigma-70 factor (ECF subfamily)</fullName>
    </submittedName>
</protein>
<dbReference type="Proteomes" id="UP000295765">
    <property type="component" value="Unassembled WGS sequence"/>
</dbReference>
<dbReference type="PANTHER" id="PTHR43133">
    <property type="entry name" value="RNA POLYMERASE ECF-TYPE SIGMA FACTO"/>
    <property type="match status" value="1"/>
</dbReference>
<sequence>MNELAELEALLLACAQGDRAAFRRLYEQTSGRLMALCRRMMHTEEQAEDVLQEAYVQIWRDAASFDPARASAATWLAVLVRHRALDALRRRREEALGDEELAAVADETPGPLDLTLAAVDGRRLHLCLDGLGERQRESILLAFLRGLSHPQVSAAMAAPLGSVKSWIRRGLEQLKRCLHA</sequence>
<reference evidence="7 8" key="1">
    <citation type="submission" date="2019-03" db="EMBL/GenBank/DDBJ databases">
        <title>Genomic Encyclopedia of Type Strains, Phase IV (KMG-IV): sequencing the most valuable type-strain genomes for metagenomic binning, comparative biology and taxonomic classification.</title>
        <authorList>
            <person name="Goeker M."/>
        </authorList>
    </citation>
    <scope>NUCLEOTIDE SEQUENCE [LARGE SCALE GENOMIC DNA]</scope>
    <source>
        <strain evidence="7 8">DSM 25287</strain>
    </source>
</reference>
<evidence type="ECO:0000256" key="4">
    <source>
        <dbReference type="ARBA" id="ARBA00023163"/>
    </source>
</evidence>
<dbReference type="InterPro" id="IPR036388">
    <property type="entry name" value="WH-like_DNA-bd_sf"/>
</dbReference>
<name>A0A4R2KZY4_9GAMM</name>
<accession>A0A4R2KZY4</accession>
<dbReference type="Gene3D" id="1.10.10.10">
    <property type="entry name" value="Winged helix-like DNA-binding domain superfamily/Winged helix DNA-binding domain"/>
    <property type="match status" value="1"/>
</dbReference>
<evidence type="ECO:0000256" key="3">
    <source>
        <dbReference type="ARBA" id="ARBA00023082"/>
    </source>
</evidence>
<evidence type="ECO:0000313" key="7">
    <source>
        <dbReference type="EMBL" id="TCO80291.1"/>
    </source>
</evidence>
<dbReference type="CDD" id="cd06171">
    <property type="entry name" value="Sigma70_r4"/>
    <property type="match status" value="1"/>
</dbReference>
<evidence type="ECO:0000259" key="6">
    <source>
        <dbReference type="Pfam" id="PF08281"/>
    </source>
</evidence>
<keyword evidence="8" id="KW-1185">Reference proteome</keyword>
<dbReference type="InterPro" id="IPR014284">
    <property type="entry name" value="RNA_pol_sigma-70_dom"/>
</dbReference>
<dbReference type="InterPro" id="IPR013324">
    <property type="entry name" value="RNA_pol_sigma_r3/r4-like"/>
</dbReference>
<keyword evidence="3" id="KW-0731">Sigma factor</keyword>